<evidence type="ECO:0000313" key="3">
    <source>
        <dbReference type="Proteomes" id="UP000502331"/>
    </source>
</evidence>
<dbReference type="InterPro" id="IPR010359">
    <property type="entry name" value="IrrE_HExxH"/>
</dbReference>
<protein>
    <recommendedName>
        <fullName evidence="1">IrrE N-terminal-like domain-containing protein</fullName>
    </recommendedName>
</protein>
<name>A0A6H0SK59_9MICC</name>
<keyword evidence="3" id="KW-1185">Reference proteome</keyword>
<reference evidence="2 3" key="1">
    <citation type="submission" date="2018-09" db="EMBL/GenBank/DDBJ databases">
        <title>Glutamicibacter mishrai S5-52T (LMG 29155T = KCTC 39846T).</title>
        <authorList>
            <person name="Das S.K."/>
        </authorList>
    </citation>
    <scope>NUCLEOTIDE SEQUENCE [LARGE SCALE GENOMIC DNA]</scope>
    <source>
        <strain evidence="2 3">S5-52</strain>
    </source>
</reference>
<gene>
    <name evidence="2" type="ORF">D3791_10540</name>
</gene>
<organism evidence="2 3">
    <name type="scientific">Glutamicibacter mishrai</name>
    <dbReference type="NCBI Taxonomy" id="1775880"/>
    <lineage>
        <taxon>Bacteria</taxon>
        <taxon>Bacillati</taxon>
        <taxon>Actinomycetota</taxon>
        <taxon>Actinomycetes</taxon>
        <taxon>Micrococcales</taxon>
        <taxon>Micrococcaceae</taxon>
        <taxon>Glutamicibacter</taxon>
    </lineage>
</organism>
<proteinExistence type="predicted"/>
<evidence type="ECO:0000313" key="2">
    <source>
        <dbReference type="EMBL" id="QIV87516.1"/>
    </source>
</evidence>
<dbReference type="Pfam" id="PF06114">
    <property type="entry name" value="Peptidase_M78"/>
    <property type="match status" value="1"/>
</dbReference>
<evidence type="ECO:0000259" key="1">
    <source>
        <dbReference type="Pfam" id="PF06114"/>
    </source>
</evidence>
<dbReference type="Proteomes" id="UP000502331">
    <property type="component" value="Chromosome"/>
</dbReference>
<feature type="domain" description="IrrE N-terminal-like" evidence="1">
    <location>
        <begin position="13"/>
        <end position="115"/>
    </location>
</feature>
<dbReference type="EMBL" id="CP032549">
    <property type="protein sequence ID" value="QIV87516.1"/>
    <property type="molecule type" value="Genomic_DNA"/>
</dbReference>
<dbReference type="AlphaFoldDB" id="A0A6H0SK59"/>
<accession>A0A6H0SK59</accession>
<sequence length="138" mass="15423">MTYLTNLEQLAHEMGVRVRYAPPLPGTMWGVYEHRFRFITLRPGMGMPQLVTTFTHELGHAHFGHSGHHPKTERAANRWAARKLLTVDLLKEHSVASADTMSVAASLGVLPSVVEAFIDTLSMGQIVDLMNYMAELHT</sequence>